<dbReference type="GO" id="GO:0000160">
    <property type="term" value="P:phosphorelay signal transduction system"/>
    <property type="evidence" value="ECO:0007669"/>
    <property type="project" value="UniProtKB-KW"/>
</dbReference>
<dbReference type="PANTHER" id="PTHR43874">
    <property type="entry name" value="TWO-COMPONENT RESPONSE REGULATOR"/>
    <property type="match status" value="1"/>
</dbReference>
<keyword evidence="4" id="KW-0539">Nucleus</keyword>
<accession>A0A834ZRX6</accession>
<dbReference type="Pfam" id="PF00072">
    <property type="entry name" value="Response_reg"/>
    <property type="match status" value="1"/>
</dbReference>
<evidence type="ECO:0000256" key="3">
    <source>
        <dbReference type="ARBA" id="ARBA00023125"/>
    </source>
</evidence>
<dbReference type="OMA" id="MDAPSHE"/>
<dbReference type="InterPro" id="IPR009057">
    <property type="entry name" value="Homeodomain-like_sf"/>
</dbReference>
<dbReference type="SUPFAM" id="SSF46689">
    <property type="entry name" value="Homeodomain-like"/>
    <property type="match status" value="1"/>
</dbReference>
<comment type="subcellular location">
    <subcellularLocation>
        <location evidence="1 4">Nucleus</location>
    </subcellularLocation>
</comment>
<dbReference type="InterPro" id="IPR017053">
    <property type="entry name" value="Response_reg_B-typ_pln"/>
</dbReference>
<evidence type="ECO:0000313" key="7">
    <source>
        <dbReference type="EMBL" id="KAF8408366.1"/>
    </source>
</evidence>
<organism evidence="7 8">
    <name type="scientific">Tetracentron sinense</name>
    <name type="common">Spur-leaf</name>
    <dbReference type="NCBI Taxonomy" id="13715"/>
    <lineage>
        <taxon>Eukaryota</taxon>
        <taxon>Viridiplantae</taxon>
        <taxon>Streptophyta</taxon>
        <taxon>Embryophyta</taxon>
        <taxon>Tracheophyta</taxon>
        <taxon>Spermatophyta</taxon>
        <taxon>Magnoliopsida</taxon>
        <taxon>Trochodendrales</taxon>
        <taxon>Trochodendraceae</taxon>
        <taxon>Tetracentron</taxon>
    </lineage>
</organism>
<evidence type="ECO:0000256" key="2">
    <source>
        <dbReference type="ARBA" id="ARBA00023012"/>
    </source>
</evidence>
<evidence type="ECO:0000256" key="4">
    <source>
        <dbReference type="PIRNR" id="PIRNR036392"/>
    </source>
</evidence>
<dbReference type="InterPro" id="IPR001789">
    <property type="entry name" value="Sig_transdc_resp-reg_receiver"/>
</dbReference>
<name>A0A834ZRX6_TETSI</name>
<dbReference type="InterPro" id="IPR045279">
    <property type="entry name" value="ARR-like"/>
</dbReference>
<dbReference type="GO" id="GO:0003677">
    <property type="term" value="F:DNA binding"/>
    <property type="evidence" value="ECO:0007669"/>
    <property type="project" value="UniProtKB-KW"/>
</dbReference>
<proteinExistence type="predicted"/>
<feature type="modified residue" description="4-aspartylphosphate" evidence="5">
    <location>
        <position position="69"/>
    </location>
</feature>
<keyword evidence="8" id="KW-1185">Reference proteome</keyword>
<dbReference type="Proteomes" id="UP000655225">
    <property type="component" value="Unassembled WGS sequence"/>
</dbReference>
<reference evidence="7 8" key="1">
    <citation type="submission" date="2020-04" db="EMBL/GenBank/DDBJ databases">
        <title>Plant Genome Project.</title>
        <authorList>
            <person name="Zhang R.-G."/>
        </authorList>
    </citation>
    <scope>NUCLEOTIDE SEQUENCE [LARGE SCALE GENOMIC DNA]</scope>
    <source>
        <strain evidence="7">YNK0</strain>
        <tissue evidence="7">Leaf</tissue>
    </source>
</reference>
<dbReference type="OrthoDB" id="60033at2759"/>
<dbReference type="PANTHER" id="PTHR43874:SF187">
    <property type="entry name" value="TWO-COMPONENT RESPONSE REGULATOR ORR26-LIKE"/>
    <property type="match status" value="1"/>
</dbReference>
<dbReference type="SMART" id="SM00448">
    <property type="entry name" value="REC"/>
    <property type="match status" value="1"/>
</dbReference>
<dbReference type="Gene3D" id="3.40.50.2300">
    <property type="match status" value="1"/>
</dbReference>
<dbReference type="AlphaFoldDB" id="A0A834ZRX6"/>
<dbReference type="GO" id="GO:0003700">
    <property type="term" value="F:DNA-binding transcription factor activity"/>
    <property type="evidence" value="ECO:0007669"/>
    <property type="project" value="UniProtKB-UniRule"/>
</dbReference>
<protein>
    <recommendedName>
        <fullName evidence="4">Two-component response regulator</fullName>
    </recommendedName>
</protein>
<evidence type="ECO:0000259" key="6">
    <source>
        <dbReference type="PROSITE" id="PS50110"/>
    </source>
</evidence>
<keyword evidence="2 4" id="KW-0902">Two-component regulatory system</keyword>
<dbReference type="GO" id="GO:0005634">
    <property type="term" value="C:nucleus"/>
    <property type="evidence" value="ECO:0007669"/>
    <property type="project" value="UniProtKB-SubCell"/>
</dbReference>
<evidence type="ECO:0000313" key="8">
    <source>
        <dbReference type="Proteomes" id="UP000655225"/>
    </source>
</evidence>
<dbReference type="PROSITE" id="PS50110">
    <property type="entry name" value="RESPONSE_REGULATORY"/>
    <property type="match status" value="1"/>
</dbReference>
<evidence type="ECO:0000256" key="5">
    <source>
        <dbReference type="PROSITE-ProRule" id="PRU00169"/>
    </source>
</evidence>
<keyword evidence="3 4" id="KW-0238">DNA-binding</keyword>
<comment type="caution">
    <text evidence="7">The sequence shown here is derived from an EMBL/GenBank/DDBJ whole genome shotgun (WGS) entry which is preliminary data.</text>
</comment>
<dbReference type="CDD" id="cd17584">
    <property type="entry name" value="REC_typeB_ARR-like"/>
    <property type="match status" value="1"/>
</dbReference>
<dbReference type="SUPFAM" id="SSF52172">
    <property type="entry name" value="CheY-like"/>
    <property type="match status" value="1"/>
</dbReference>
<sequence length="639" mass="72227">MENGFSYPRTDAFPAGLRVLVVDDDPTWIKILARMLEKCSYRVTTCCLARDALNMLRERKDGFDIIISDVNMPDMDGFKLLEQVGLEMDLPVIMMSVDGERSRVMKGVQHGACDYLLKPVRMKELQNIWQHVFRKKILEVKDIESQEGIEDIQMMKYGLDEFDNGQLLSGGDMFSVKKRRDMENKEHDDQEFSDSSTVKKARVVWSVDLHQKFVNAVNQIGFDSDCHLDNACTEPISVIFLAEIGPKKILDLMNVPWLTRENIASHLQCPPEDIEPTAESQIAVMHPPGRQPKTVSLFSFGKKYRLYLSRLQKQNEPKTSFAGIKQSDFSSKDPPGSFDLQRSITMHQNNAANINFGYCGHKILVQDMDSQIHEGDLKGIVSALPIAEPKKALMGEIPDPQKTSSSSRMGLTESLRSLVPDVNYASFECTFSKQHCWSGEVPVMQLKQLKQEHDGNTHLPLPSPRHHIQMDPLQSAPSICPRTSIMERGKSGPIEIKPFYTEYRSNHVTSKSPVDSFSVQADSHIINSQDFEAISTFRSSMKNHGLNQNFINNSESVQPNSIPGNGSNLVPSHEDLEFFSLQGYGYTENIGLQNIEFSDYTDSELITELPGHLYNGLRLNCDYLDLIEYLTVDQGLFIT</sequence>
<feature type="domain" description="Response regulatory" evidence="6">
    <location>
        <begin position="18"/>
        <end position="133"/>
    </location>
</feature>
<keyword evidence="4" id="KW-0010">Activator</keyword>
<keyword evidence="4" id="KW-0804">Transcription</keyword>
<gene>
    <name evidence="7" type="ORF">HHK36_007515</name>
</gene>
<dbReference type="GO" id="GO:0009736">
    <property type="term" value="P:cytokinin-activated signaling pathway"/>
    <property type="evidence" value="ECO:0007669"/>
    <property type="project" value="InterPro"/>
</dbReference>
<dbReference type="EMBL" id="JABCRI010000004">
    <property type="protein sequence ID" value="KAF8408366.1"/>
    <property type="molecule type" value="Genomic_DNA"/>
</dbReference>
<dbReference type="InterPro" id="IPR011006">
    <property type="entry name" value="CheY-like_superfamily"/>
</dbReference>
<dbReference type="Gene3D" id="1.10.10.60">
    <property type="entry name" value="Homeodomain-like"/>
    <property type="match status" value="1"/>
</dbReference>
<evidence type="ECO:0000256" key="1">
    <source>
        <dbReference type="ARBA" id="ARBA00004123"/>
    </source>
</evidence>
<dbReference type="PIRSF" id="PIRSF036392">
    <property type="entry name" value="RR_ARR_type-B"/>
    <property type="match status" value="1"/>
</dbReference>
<keyword evidence="4" id="KW-0805">Transcription regulation</keyword>
<comment type="function">
    <text evidence="4">Transcriptional activator that binds specific DNA sequence.</text>
</comment>
<keyword evidence="5" id="KW-0597">Phosphoprotein</keyword>